<dbReference type="EMBL" id="JAOYOD010000001">
    <property type="protein sequence ID" value="MCV9389083.1"/>
    <property type="molecule type" value="Genomic_DNA"/>
</dbReference>
<feature type="transmembrane region" description="Helical" evidence="1">
    <location>
        <begin position="178"/>
        <end position="200"/>
    </location>
</feature>
<feature type="transmembrane region" description="Helical" evidence="1">
    <location>
        <begin position="80"/>
        <end position="101"/>
    </location>
</feature>
<dbReference type="RefSeq" id="WP_264139998.1">
    <property type="nucleotide sequence ID" value="NZ_JAOYOD010000001.1"/>
</dbReference>
<feature type="transmembrane region" description="Helical" evidence="1">
    <location>
        <begin position="107"/>
        <end position="127"/>
    </location>
</feature>
<gene>
    <name evidence="2" type="ORF">N7U62_20590</name>
</gene>
<dbReference type="SUPFAM" id="SSF82185">
    <property type="entry name" value="Histone H3 K4-specific methyltransferase SET7/9 N-terminal domain"/>
    <property type="match status" value="4"/>
</dbReference>
<name>A0ABT3D0V1_9BACT</name>
<reference evidence="2 3" key="1">
    <citation type="submission" date="2022-10" db="EMBL/GenBank/DDBJ databases">
        <title>Comparative genomics and taxonomic characterization of three novel marine species of genus Reichenbachiella exhibiting antioxidant and polysaccharide degradation activities.</title>
        <authorList>
            <person name="Muhammad N."/>
            <person name="Lee Y.-J."/>
            <person name="Ko J."/>
            <person name="Kim S.-G."/>
        </authorList>
    </citation>
    <scope>NUCLEOTIDE SEQUENCE [LARGE SCALE GENOMIC DNA]</scope>
    <source>
        <strain evidence="2 3">ABR2-5</strain>
    </source>
</reference>
<dbReference type="Pfam" id="PF07661">
    <property type="entry name" value="MORN_2"/>
    <property type="match status" value="7"/>
</dbReference>
<keyword evidence="3" id="KW-1185">Reference proteome</keyword>
<keyword evidence="1" id="KW-1133">Transmembrane helix</keyword>
<sequence length="628" mass="70773">MTREEQLAFCKKCTKRKMDLQQGLLCSLTDQKADFEGECKDFDKDESVKEQVNYEELSVHEAIPGLSDEKILELKSHQDIVYALVGGLFVSVICAFIWAAITVATEYQIGYMAIAVGLAAGVGVRFFGAGVESIYGFIGAFYALLGCALGNLFSQVGFIAEYQQLSYWNTLMLMDLDLIVEVFIDSFSPMDLLFYGFAIVEGYKFAFRKLPENAQHLDDLTPEYAKLRLPLVIGAFVLLSISGYSLSRGVSGPQTYYYETGELLSKGEMVNGQEEGTWIYYYPNGKTQIQGDYKEGREEGTWLYYYEDGSLMKSVGYQHGLFHGLYRHYVPEGQMTDSVYFELGRKSGASLSFYENGQVASEGSYYRGKETGIWKFYHDNGKLSATGEFKEGSNEGLWKFYTYEGNISQEVIYDADGAKIMKDWDRDGRLMVEEGVGSVRYYHANGQLSEQGKIEKGKRSGIWKSYHANGQASVLGEYKDDLFVIESAWSEIGKLMVENGEGEYVSFYPESEFASEEGLISNGLRQGIWTTYFPNSGVMQSEIEYKEGLMDGAYTNYFESGGFMSQGIMVQGEQHGEWTWYFENGAIESTASFDHGKKIGEQVFYTENGDQAKKEVYEEGEFVSETLL</sequence>
<dbReference type="Gene3D" id="3.90.930.1">
    <property type="match status" value="3"/>
</dbReference>
<accession>A0ABT3D0V1</accession>
<dbReference type="Gene3D" id="2.20.110.10">
    <property type="entry name" value="Histone H3 K4-specific methyltransferase SET7/9 N-terminal domain"/>
    <property type="match status" value="1"/>
</dbReference>
<feature type="transmembrane region" description="Helical" evidence="1">
    <location>
        <begin position="134"/>
        <end position="158"/>
    </location>
</feature>
<comment type="caution">
    <text evidence="2">The sequence shown here is derived from an EMBL/GenBank/DDBJ whole genome shotgun (WGS) entry which is preliminary data.</text>
</comment>
<dbReference type="PANTHER" id="PTHR33706">
    <property type="entry name" value="MORN VARIANT REPEAT PROTEIN"/>
    <property type="match status" value="1"/>
</dbReference>
<evidence type="ECO:0000313" key="3">
    <source>
        <dbReference type="Proteomes" id="UP001300692"/>
    </source>
</evidence>
<organism evidence="2 3">
    <name type="scientific">Reichenbachiella ulvae</name>
    <dbReference type="NCBI Taxonomy" id="2980104"/>
    <lineage>
        <taxon>Bacteria</taxon>
        <taxon>Pseudomonadati</taxon>
        <taxon>Bacteroidota</taxon>
        <taxon>Cytophagia</taxon>
        <taxon>Cytophagales</taxon>
        <taxon>Reichenbachiellaceae</taxon>
        <taxon>Reichenbachiella</taxon>
    </lineage>
</organism>
<dbReference type="Proteomes" id="UP001300692">
    <property type="component" value="Unassembled WGS sequence"/>
</dbReference>
<protein>
    <submittedName>
        <fullName evidence="2">Toxin-antitoxin system YwqK family antitoxin</fullName>
    </submittedName>
</protein>
<evidence type="ECO:0000256" key="1">
    <source>
        <dbReference type="SAM" id="Phobius"/>
    </source>
</evidence>
<dbReference type="PANTHER" id="PTHR33706:SF1">
    <property type="entry name" value="TPR REPEAT PROTEIN"/>
    <property type="match status" value="1"/>
</dbReference>
<keyword evidence="1" id="KW-0812">Transmembrane</keyword>
<proteinExistence type="predicted"/>
<feature type="transmembrane region" description="Helical" evidence="1">
    <location>
        <begin position="227"/>
        <end position="246"/>
    </location>
</feature>
<keyword evidence="1" id="KW-0472">Membrane</keyword>
<evidence type="ECO:0000313" key="2">
    <source>
        <dbReference type="EMBL" id="MCV9389083.1"/>
    </source>
</evidence>
<dbReference type="InterPro" id="IPR011652">
    <property type="entry name" value="MORN_2"/>
</dbReference>